<evidence type="ECO:0000313" key="14">
    <source>
        <dbReference type="EMBL" id="TCD70790.1"/>
    </source>
</evidence>
<evidence type="ECO:0000256" key="8">
    <source>
        <dbReference type="ARBA" id="ARBA00023326"/>
    </source>
</evidence>
<protein>
    <recommendedName>
        <fullName evidence="9">Glucoamylase</fullName>
        <ecNumber evidence="9">3.2.1.3</ecNumber>
    </recommendedName>
    <alternativeName>
        <fullName evidence="9">1,4-alpha-D-glucan glucohydrolase</fullName>
    </alternativeName>
    <alternativeName>
        <fullName evidence="9">Glucan 1,4-alpha-glucosidase</fullName>
    </alternativeName>
</protein>
<feature type="chain" id="PRO_5020810625" description="Glucoamylase" evidence="12">
    <location>
        <begin position="24"/>
        <end position="608"/>
    </location>
</feature>
<evidence type="ECO:0000256" key="4">
    <source>
        <dbReference type="ARBA" id="ARBA00022801"/>
    </source>
</evidence>
<dbReference type="InterPro" id="IPR011613">
    <property type="entry name" value="GH15-like"/>
</dbReference>
<dbReference type="EC" id="3.2.1.3" evidence="9"/>
<dbReference type="Pfam" id="PF00723">
    <property type="entry name" value="Glyco_hydro_15"/>
    <property type="match status" value="1"/>
</dbReference>
<dbReference type="InterPro" id="IPR008291">
    <property type="entry name" value="Glucoamylase_SBD"/>
</dbReference>
<dbReference type="InterPro" id="IPR002044">
    <property type="entry name" value="CBM20"/>
</dbReference>
<comment type="catalytic activity">
    <reaction evidence="1 9">
        <text>Hydrolysis of terminal (1-&gt;4)-linked alpha-D-glucose residues successively from non-reducing ends of the chains with release of beta-D-glucose.</text>
        <dbReference type="EC" id="3.2.1.3"/>
    </reaction>
</comment>
<organism evidence="14 15">
    <name type="scientific">Steccherinum ochraceum</name>
    <dbReference type="NCBI Taxonomy" id="92696"/>
    <lineage>
        <taxon>Eukaryota</taxon>
        <taxon>Fungi</taxon>
        <taxon>Dikarya</taxon>
        <taxon>Basidiomycota</taxon>
        <taxon>Agaricomycotina</taxon>
        <taxon>Agaricomycetes</taxon>
        <taxon>Polyporales</taxon>
        <taxon>Steccherinaceae</taxon>
        <taxon>Steccherinum</taxon>
    </lineage>
</organism>
<dbReference type="Pfam" id="PF00686">
    <property type="entry name" value="CBM_20"/>
    <property type="match status" value="1"/>
</dbReference>
<evidence type="ECO:0000256" key="2">
    <source>
        <dbReference type="ARBA" id="ARBA00006188"/>
    </source>
</evidence>
<dbReference type="SUPFAM" id="SSF49452">
    <property type="entry name" value="Starch-binding domain-like"/>
    <property type="match status" value="1"/>
</dbReference>
<dbReference type="OrthoDB" id="6123450at2759"/>
<keyword evidence="15" id="KW-1185">Reference proteome</keyword>
<dbReference type="AlphaFoldDB" id="A0A4R0RPL7"/>
<accession>A0A4R0RPL7</accession>
<dbReference type="PIRSF" id="PIRSF001031">
    <property type="entry name" value="Glu-a-glcsd_SBD"/>
    <property type="match status" value="1"/>
</dbReference>
<dbReference type="GO" id="GO:0000272">
    <property type="term" value="P:polysaccharide catabolic process"/>
    <property type="evidence" value="ECO:0007669"/>
    <property type="project" value="UniProtKB-KW"/>
</dbReference>
<keyword evidence="5" id="KW-0325">Glycoprotein</keyword>
<feature type="signal peptide" evidence="12">
    <location>
        <begin position="1"/>
        <end position="23"/>
    </location>
</feature>
<dbReference type="Proteomes" id="UP000292702">
    <property type="component" value="Unassembled WGS sequence"/>
</dbReference>
<name>A0A4R0RPL7_9APHY</name>
<dbReference type="PROSITE" id="PS51166">
    <property type="entry name" value="CBM20"/>
    <property type="match status" value="1"/>
</dbReference>
<evidence type="ECO:0000256" key="3">
    <source>
        <dbReference type="ARBA" id="ARBA00022729"/>
    </source>
</evidence>
<dbReference type="InterPro" id="IPR000165">
    <property type="entry name" value="Glucoamylase"/>
</dbReference>
<dbReference type="GO" id="GO:0000324">
    <property type="term" value="C:fungal-type vacuole"/>
    <property type="evidence" value="ECO:0007669"/>
    <property type="project" value="TreeGrafter"/>
</dbReference>
<dbReference type="GO" id="GO:0004339">
    <property type="term" value="F:glucan 1,4-alpha-glucosidase activity"/>
    <property type="evidence" value="ECO:0007669"/>
    <property type="project" value="UniProtKB-EC"/>
</dbReference>
<proteinExistence type="inferred from homology"/>
<dbReference type="SUPFAM" id="SSF48208">
    <property type="entry name" value="Six-hairpin glycosidases"/>
    <property type="match status" value="1"/>
</dbReference>
<dbReference type="Gene3D" id="2.60.40.10">
    <property type="entry name" value="Immunoglobulins"/>
    <property type="match status" value="1"/>
</dbReference>
<reference evidence="14 15" key="1">
    <citation type="submission" date="2018-11" db="EMBL/GenBank/DDBJ databases">
        <title>Genome assembly of Steccherinum ochraceum LE-BIN_3174, the white-rot fungus of the Steccherinaceae family (The Residual Polyporoid clade, Polyporales, Basidiomycota).</title>
        <authorList>
            <person name="Fedorova T.V."/>
            <person name="Glazunova O.A."/>
            <person name="Landesman E.O."/>
            <person name="Moiseenko K.V."/>
            <person name="Psurtseva N.V."/>
            <person name="Savinova O.S."/>
            <person name="Shakhova N.V."/>
            <person name="Tyazhelova T.V."/>
            <person name="Vasina D.V."/>
        </authorList>
    </citation>
    <scope>NUCLEOTIDE SEQUENCE [LARGE SCALE GENOMIC DNA]</scope>
    <source>
        <strain evidence="14 15">LE-BIN_3174</strain>
    </source>
</reference>
<keyword evidence="6 9" id="KW-0119">Carbohydrate metabolism</keyword>
<comment type="caution">
    <text evidence="14">The sequence shown here is derived from an EMBL/GenBank/DDBJ whole genome shotgun (WGS) entry which is preliminary data.</text>
</comment>
<dbReference type="PANTHER" id="PTHR31616:SF12">
    <property type="entry name" value="GLUCOAMYLASE"/>
    <property type="match status" value="1"/>
</dbReference>
<keyword evidence="8 9" id="KW-0624">Polysaccharide degradation</keyword>
<evidence type="ECO:0000256" key="5">
    <source>
        <dbReference type="ARBA" id="ARBA00023180"/>
    </source>
</evidence>
<keyword evidence="3 12" id="KW-0732">Signal</keyword>
<comment type="similarity">
    <text evidence="2 9">Belongs to the glycosyl hydrolase 15 family.</text>
</comment>
<feature type="active site" description="Proton acceptor" evidence="10">
    <location>
        <position position="233"/>
    </location>
</feature>
<keyword evidence="7 9" id="KW-0326">Glycosidase</keyword>
<evidence type="ECO:0000256" key="6">
    <source>
        <dbReference type="ARBA" id="ARBA00023277"/>
    </source>
</evidence>
<dbReference type="SMART" id="SM01065">
    <property type="entry name" value="CBM_2"/>
    <property type="match status" value="1"/>
</dbReference>
<dbReference type="PANTHER" id="PTHR31616">
    <property type="entry name" value="TREHALASE"/>
    <property type="match status" value="1"/>
</dbReference>
<dbReference type="Gene3D" id="1.50.10.10">
    <property type="match status" value="1"/>
</dbReference>
<dbReference type="STRING" id="92696.A0A4R0RPL7"/>
<dbReference type="FunFam" id="2.60.40.10:FF:000552">
    <property type="entry name" value="Related to glucoamylase"/>
    <property type="match status" value="1"/>
</dbReference>
<sequence length="608" mass="65173">MSAIWTFALAFAFASLFVWQQDGVDLQLMDFRRTWLVPFTSFFEQGVEDVTGERSGIKSVDSYVSSEGPAAKAGLLANIGPSGSKASGAKAGVVIASPSTSNPNYLYTWVRDSSLVFKTIIDQFTSGADTSLRPLIDDFVTAEAKLQQTTNPSGSVSSGGLGEPKFNIDETAFTGDWGRPQRDGPALRATALISYANWLRANGNTTFVSNTLWQMIKLDLDYVASNWNQATFDLWEEVSSSSFFTTAVQHRALREGSALASALGQSASVTNYNTQADSVLCFLQSYWNSNSYITANTGGGRSGKDSNTILASIHTFDSAAGCDAATFQPCSDKALANLKVYVDSFRSIYSINKGIASNGAVAVGRYPEDVYMGGNPWYLSTFAVAEQLYDALIVWNKQKSIAVTSTSLAFFQQFSPSITAGTYSSSTSTFTTLISDIKSFADGFVALNAKYTPSGGGLAEQYDRNSGAATSAVDLTWSYASALTVFAARQGTSSPSWGASGLKVPSTCNTAGSGIPVTFNVNATTQLGENIYVTGSVDALKNWSPDNALLLSSAKYPVWSLTVNLPASTSVQYKFLRKFNGQVTWESDPNRQISVPASGSFTENDSWR</sequence>
<evidence type="ECO:0000256" key="12">
    <source>
        <dbReference type="SAM" id="SignalP"/>
    </source>
</evidence>
<feature type="binding site" evidence="11">
    <location>
        <position position="177"/>
    </location>
    <ligand>
        <name>substrate</name>
    </ligand>
</feature>
<dbReference type="PRINTS" id="PR00736">
    <property type="entry name" value="GLHYDRLASE15"/>
</dbReference>
<evidence type="ECO:0000313" key="15">
    <source>
        <dbReference type="Proteomes" id="UP000292702"/>
    </source>
</evidence>
<evidence type="ECO:0000259" key="13">
    <source>
        <dbReference type="PROSITE" id="PS51166"/>
    </source>
</evidence>
<feature type="domain" description="CBM20" evidence="13">
    <location>
        <begin position="509"/>
        <end position="608"/>
    </location>
</feature>
<dbReference type="InterPro" id="IPR012341">
    <property type="entry name" value="6hp_glycosidase-like_sf"/>
</dbReference>
<dbReference type="CDD" id="cd05808">
    <property type="entry name" value="CBM20_alpha_amylase"/>
    <property type="match status" value="1"/>
</dbReference>
<evidence type="ECO:0000256" key="9">
    <source>
        <dbReference type="PIRNR" id="PIRNR001031"/>
    </source>
</evidence>
<keyword evidence="4 9" id="KW-0378">Hydrolase</keyword>
<dbReference type="FunFam" id="1.50.10.10:FF:000018">
    <property type="entry name" value="Glucoamylase"/>
    <property type="match status" value="1"/>
</dbReference>
<dbReference type="InterPro" id="IPR008928">
    <property type="entry name" value="6-hairpin_glycosidase_sf"/>
</dbReference>
<dbReference type="InterPro" id="IPR013783">
    <property type="entry name" value="Ig-like_fold"/>
</dbReference>
<dbReference type="InterPro" id="IPR013784">
    <property type="entry name" value="Carb-bd-like_fold"/>
</dbReference>
<evidence type="ECO:0000256" key="11">
    <source>
        <dbReference type="PIRSR" id="PIRSR001031-2"/>
    </source>
</evidence>
<dbReference type="EMBL" id="RWJN01000015">
    <property type="protein sequence ID" value="TCD70790.1"/>
    <property type="molecule type" value="Genomic_DNA"/>
</dbReference>
<feature type="active site" description="Proton donor" evidence="10">
    <location>
        <position position="236"/>
    </location>
</feature>
<evidence type="ECO:0000256" key="10">
    <source>
        <dbReference type="PIRSR" id="PIRSR001031-1"/>
    </source>
</evidence>
<gene>
    <name evidence="14" type="ORF">EIP91_001821</name>
</gene>
<evidence type="ECO:0000256" key="7">
    <source>
        <dbReference type="ARBA" id="ARBA00023295"/>
    </source>
</evidence>
<evidence type="ECO:0000256" key="1">
    <source>
        <dbReference type="ARBA" id="ARBA00001863"/>
    </source>
</evidence>
<dbReference type="GO" id="GO:2001070">
    <property type="term" value="F:starch binding"/>
    <property type="evidence" value="ECO:0007669"/>
    <property type="project" value="InterPro"/>
</dbReference>